<proteinExistence type="predicted"/>
<name>A0A1R4GW16_9GAMM</name>
<reference evidence="1 2" key="1">
    <citation type="submission" date="2017-02" db="EMBL/GenBank/DDBJ databases">
        <authorList>
            <person name="Peterson S.W."/>
        </authorList>
    </citation>
    <scope>NUCLEOTIDE SEQUENCE [LARGE SCALE GENOMIC DNA]</scope>
    <source>
        <strain evidence="1">Psychrobacter_piechaudii</strain>
    </source>
</reference>
<protein>
    <submittedName>
        <fullName evidence="1">Uncharacterized protein</fullName>
    </submittedName>
</protein>
<sequence>MTDFNTLIDLDSILSSLDSMKHLKDIAKDALIGINKYKEYNLLEFFKCIDTNLDTMKEEERIKLRDRVNSEEGKILLAKYVDEATHVDSKIARMALALLFCEDPDFIFENYYERVVLTSLKDLDDTTIEFFIDATTNIEIHKIDKLPYDRVVISNESKLILKGWNPEDIGILVNYLKSLSLLLPDPCSSSPYAGRDDNWMVEYGISDNTKKIASLFDKARSLCR</sequence>
<gene>
    <name evidence="1" type="ORF">A1232T_01773</name>
</gene>
<dbReference type="EMBL" id="FUGE01000172">
    <property type="protein sequence ID" value="SJM72500.1"/>
    <property type="molecule type" value="Genomic_DNA"/>
</dbReference>
<evidence type="ECO:0000313" key="2">
    <source>
        <dbReference type="Proteomes" id="UP000188357"/>
    </source>
</evidence>
<accession>A0A1R4GW16</accession>
<dbReference type="AlphaFoldDB" id="A0A1R4GW16"/>
<dbReference type="RefSeq" id="WP_077451477.1">
    <property type="nucleotide sequence ID" value="NZ_FUGE01000172.1"/>
</dbReference>
<evidence type="ECO:0000313" key="1">
    <source>
        <dbReference type="EMBL" id="SJM72500.1"/>
    </source>
</evidence>
<dbReference type="Proteomes" id="UP000188357">
    <property type="component" value="Unassembled WGS sequence"/>
</dbReference>
<organism evidence="1 2">
    <name type="scientific">Psychrobacter piechaudii</name>
    <dbReference type="NCBI Taxonomy" id="1945521"/>
    <lineage>
        <taxon>Bacteria</taxon>
        <taxon>Pseudomonadati</taxon>
        <taxon>Pseudomonadota</taxon>
        <taxon>Gammaproteobacteria</taxon>
        <taxon>Moraxellales</taxon>
        <taxon>Moraxellaceae</taxon>
        <taxon>Psychrobacter</taxon>
    </lineage>
</organism>
<dbReference type="OrthoDB" id="6401186at2"/>
<keyword evidence="2" id="KW-1185">Reference proteome</keyword>